<keyword evidence="1" id="KW-1133">Transmembrane helix</keyword>
<dbReference type="RefSeq" id="WP_188416893.1">
    <property type="nucleotide sequence ID" value="NZ_BMDO01000006.1"/>
</dbReference>
<evidence type="ECO:0000256" key="1">
    <source>
        <dbReference type="SAM" id="Phobius"/>
    </source>
</evidence>
<keyword evidence="1" id="KW-0812">Transmembrane</keyword>
<comment type="caution">
    <text evidence="2">The sequence shown here is derived from an EMBL/GenBank/DDBJ whole genome shotgun (WGS) entry which is preliminary data.</text>
</comment>
<dbReference type="AlphaFoldDB" id="A0A917JBN3"/>
<dbReference type="Proteomes" id="UP000662074">
    <property type="component" value="Unassembled WGS sequence"/>
</dbReference>
<keyword evidence="3" id="KW-1185">Reference proteome</keyword>
<proteinExistence type="predicted"/>
<dbReference type="EMBL" id="BMDO01000006">
    <property type="protein sequence ID" value="GGI51116.1"/>
    <property type="molecule type" value="Genomic_DNA"/>
</dbReference>
<name>A0A917JBN3_9SPHI</name>
<evidence type="ECO:0000313" key="3">
    <source>
        <dbReference type="Proteomes" id="UP000662074"/>
    </source>
</evidence>
<feature type="transmembrane region" description="Helical" evidence="1">
    <location>
        <begin position="6"/>
        <end position="25"/>
    </location>
</feature>
<accession>A0A917JBN3</accession>
<protein>
    <submittedName>
        <fullName evidence="2">Uncharacterized protein</fullName>
    </submittedName>
</protein>
<sequence length="63" mass="7238">MSPKFFYAYLVGAIVALLLAAYRLVAVYSQVSVSEAFLYFIPAILLFYMAYKVYHIKNDSELM</sequence>
<gene>
    <name evidence="2" type="ORF">GCM10011425_23280</name>
</gene>
<keyword evidence="1" id="KW-0472">Membrane</keyword>
<reference evidence="2" key="2">
    <citation type="submission" date="2020-09" db="EMBL/GenBank/DDBJ databases">
        <authorList>
            <person name="Sun Q."/>
            <person name="Sedlacek I."/>
        </authorList>
    </citation>
    <scope>NUCLEOTIDE SEQUENCE</scope>
    <source>
        <strain evidence="2">CCM 8711</strain>
    </source>
</reference>
<evidence type="ECO:0000313" key="2">
    <source>
        <dbReference type="EMBL" id="GGI51116.1"/>
    </source>
</evidence>
<feature type="transmembrane region" description="Helical" evidence="1">
    <location>
        <begin position="37"/>
        <end position="54"/>
    </location>
</feature>
<reference evidence="2" key="1">
    <citation type="journal article" date="2014" name="Int. J. Syst. Evol. Microbiol.">
        <title>Complete genome sequence of Corynebacterium casei LMG S-19264T (=DSM 44701T), isolated from a smear-ripened cheese.</title>
        <authorList>
            <consortium name="US DOE Joint Genome Institute (JGI-PGF)"/>
            <person name="Walter F."/>
            <person name="Albersmeier A."/>
            <person name="Kalinowski J."/>
            <person name="Ruckert C."/>
        </authorList>
    </citation>
    <scope>NUCLEOTIDE SEQUENCE</scope>
    <source>
        <strain evidence="2">CCM 8711</strain>
    </source>
</reference>
<organism evidence="2 3">
    <name type="scientific">Mucilaginibacter galii</name>
    <dbReference type="NCBI Taxonomy" id="2005073"/>
    <lineage>
        <taxon>Bacteria</taxon>
        <taxon>Pseudomonadati</taxon>
        <taxon>Bacteroidota</taxon>
        <taxon>Sphingobacteriia</taxon>
        <taxon>Sphingobacteriales</taxon>
        <taxon>Sphingobacteriaceae</taxon>
        <taxon>Mucilaginibacter</taxon>
    </lineage>
</organism>